<dbReference type="Pfam" id="PF13400">
    <property type="entry name" value="Tad"/>
    <property type="match status" value="1"/>
</dbReference>
<proteinExistence type="predicted"/>
<dbReference type="KEGG" id="bsed:DN745_15850"/>
<name>A0A2Z4FPW4_9DELT</name>
<gene>
    <name evidence="1" type="ORF">DN745_15850</name>
</gene>
<evidence type="ECO:0000313" key="2">
    <source>
        <dbReference type="Proteomes" id="UP000249799"/>
    </source>
</evidence>
<accession>A0A2Z4FPW4</accession>
<dbReference type="InterPro" id="IPR028087">
    <property type="entry name" value="Tad_N"/>
</dbReference>
<sequence>MRSCRCAKNRWLTRGMSDGLARFNRDDSGAILLLGLAGILILMMLGWVLYDTGQVSRDKMDVQTAADTAAYSQAAVRARAMNNLAYANIAKRSVVGIHAQYYSLWKGYEKWYTDTCPPDPEDEAAVTLCEENEKIYEAEKDGDYKIFKDKNTKEYYLQDLIAIDNYQRYTHAFTPWWGWAEAVHRAARNGATMASSFPYPASQGPPGRYPLVNAIGDRVLNEVGWSPLVRHTNLVDTLPVMLASHDINYDDGYHFMLENGMGPEHSFYKDERNFNNDAHKAASEGMAGSQDVLDHAFQFFPGIIRTESKDAFGKHGEPWTLFNPAEPARWSLLTSNLVFTYRHEKELFGDMRNKYGYMKKDYSLEDEEKYRSSGYWGMARAEMSFQGGFRTPDLWHPRWTARMRPVALPGEMQKVGVEMSSVYHDMLPFLAFSGILITGSSSIINESFDDLVFMERATRALGHSTVEGITK</sequence>
<dbReference type="EMBL" id="CP030032">
    <property type="protein sequence ID" value="AWV90708.1"/>
    <property type="molecule type" value="Genomic_DNA"/>
</dbReference>
<dbReference type="AlphaFoldDB" id="A0A2Z4FPW4"/>
<evidence type="ECO:0000313" key="1">
    <source>
        <dbReference type="EMBL" id="AWV90708.1"/>
    </source>
</evidence>
<dbReference type="Proteomes" id="UP000249799">
    <property type="component" value="Chromosome"/>
</dbReference>
<organism evidence="1 2">
    <name type="scientific">Bradymonas sediminis</name>
    <dbReference type="NCBI Taxonomy" id="1548548"/>
    <lineage>
        <taxon>Bacteria</taxon>
        <taxon>Deltaproteobacteria</taxon>
        <taxon>Bradymonadales</taxon>
        <taxon>Bradymonadaceae</taxon>
        <taxon>Bradymonas</taxon>
    </lineage>
</organism>
<protein>
    <submittedName>
        <fullName evidence="1">Uncharacterized protein</fullName>
    </submittedName>
</protein>
<reference evidence="1 2" key="1">
    <citation type="submission" date="2018-06" db="EMBL/GenBank/DDBJ databases">
        <title>Lujinxingia sediminis gen. nov. sp. nov., a new facultative anaerobic member of the class Deltaproteobacteria, and proposal of Lujinxingaceae fam. nov.</title>
        <authorList>
            <person name="Guo L.-Y."/>
            <person name="Li C.-M."/>
            <person name="Wang S."/>
            <person name="Du Z.-J."/>
        </authorList>
    </citation>
    <scope>NUCLEOTIDE SEQUENCE [LARGE SCALE GENOMIC DNA]</scope>
    <source>
        <strain evidence="1 2">FA350</strain>
    </source>
</reference>
<keyword evidence="2" id="KW-1185">Reference proteome</keyword>
<dbReference type="OrthoDB" id="5481816at2"/>